<dbReference type="Gene3D" id="6.10.340.10">
    <property type="match status" value="1"/>
</dbReference>
<sequence length="659" mass="71686">MKRMFFLVILVCVLGLGALVAVTLYNTQSLTHVLEAEYKAAVSFYKTTVRAGESLRKVSLLGYQLTSAQTEVDQKRFIQSIEAEFDLLDQTLIELNAPRYATLHQAPVEQPSAEAERLEEDEMQPVSAEEKVTIEKLLATTQTHVLAAQKIYELMRTMVETRLPIAQNLAFKLPGITDALPGTFSLQTTSANDLENLVEGAITIIYSDSNYATKKGLKTFDRAYSSLYSADIPDQQRLALEELKAAVALVAADKKVLFDNETNPAGFALNFETALSSISLLESTVDALFSRKQGELVERVDAIRNQVVLSALGIVLVVGSISYLLGKALIRRINHVVARMDDIAQGEGDLTVSLAVRGRDELAELSRSFNLIIEKLKHSFTHLNDQIRDVSSLSLQGAETSLLTAEQMKNLLLETDHLSQAMDEMSKASMDVAISAESGSSTAAASENRARHGKKTVEEAVESINDLSRSFDTVSLVIEKLENYSKNISAVIDVIQGVSEQTNLLALNAAIEAARAGEHGKGFAVVANEVRLLASRTRSSTEEVGGMIASIQDAAREAVLAMQQAHVKAQDSVRRVSHSGEELEQIIGDFHVMATMNSQIAAAAEQQSCSAAEINRNITAIKGLASSTSEQAQTTRENAKRLSARVDDATHVLDGFTIE</sequence>
<dbReference type="AlphaFoldDB" id="A0A0F9WWH7"/>
<evidence type="ECO:0000313" key="5">
    <source>
        <dbReference type="EMBL" id="KKN83308.1"/>
    </source>
</evidence>
<name>A0A0F9WWH7_9ZZZZ</name>
<evidence type="ECO:0000256" key="2">
    <source>
        <dbReference type="ARBA" id="ARBA00029447"/>
    </source>
</evidence>
<evidence type="ECO:0008006" key="6">
    <source>
        <dbReference type="Google" id="ProtNLM"/>
    </source>
</evidence>
<dbReference type="GO" id="GO:0007165">
    <property type="term" value="P:signal transduction"/>
    <property type="evidence" value="ECO:0007669"/>
    <property type="project" value="UniProtKB-KW"/>
</dbReference>
<accession>A0A0F9WWH7</accession>
<evidence type="ECO:0000256" key="1">
    <source>
        <dbReference type="ARBA" id="ARBA00023224"/>
    </source>
</evidence>
<feature type="domain" description="HAMP" evidence="4">
    <location>
        <begin position="327"/>
        <end position="381"/>
    </location>
</feature>
<gene>
    <name evidence="5" type="ORF">LCGC14_0300570</name>
</gene>
<dbReference type="EMBL" id="LAZR01000187">
    <property type="protein sequence ID" value="KKN83308.1"/>
    <property type="molecule type" value="Genomic_DNA"/>
</dbReference>
<dbReference type="CDD" id="cd06225">
    <property type="entry name" value="HAMP"/>
    <property type="match status" value="1"/>
</dbReference>
<dbReference type="InterPro" id="IPR004089">
    <property type="entry name" value="MCPsignal_dom"/>
</dbReference>
<dbReference type="Pfam" id="PF00672">
    <property type="entry name" value="HAMP"/>
    <property type="match status" value="1"/>
</dbReference>
<dbReference type="InterPro" id="IPR003660">
    <property type="entry name" value="HAMP_dom"/>
</dbReference>
<comment type="similarity">
    <text evidence="2">Belongs to the methyl-accepting chemotaxis (MCP) protein family.</text>
</comment>
<dbReference type="PROSITE" id="PS50111">
    <property type="entry name" value="CHEMOTAXIS_TRANSDUC_2"/>
    <property type="match status" value="1"/>
</dbReference>
<comment type="caution">
    <text evidence="5">The sequence shown here is derived from an EMBL/GenBank/DDBJ whole genome shotgun (WGS) entry which is preliminary data.</text>
</comment>
<dbReference type="FunFam" id="1.10.287.950:FF:000001">
    <property type="entry name" value="Methyl-accepting chemotaxis sensory transducer"/>
    <property type="match status" value="1"/>
</dbReference>
<dbReference type="PANTHER" id="PTHR32089">
    <property type="entry name" value="METHYL-ACCEPTING CHEMOTAXIS PROTEIN MCPB"/>
    <property type="match status" value="1"/>
</dbReference>
<dbReference type="PANTHER" id="PTHR32089:SF120">
    <property type="entry name" value="METHYL-ACCEPTING CHEMOTAXIS PROTEIN TLPQ"/>
    <property type="match status" value="1"/>
</dbReference>
<reference evidence="5" key="1">
    <citation type="journal article" date="2015" name="Nature">
        <title>Complex archaea that bridge the gap between prokaryotes and eukaryotes.</title>
        <authorList>
            <person name="Spang A."/>
            <person name="Saw J.H."/>
            <person name="Jorgensen S.L."/>
            <person name="Zaremba-Niedzwiedzka K."/>
            <person name="Martijn J."/>
            <person name="Lind A.E."/>
            <person name="van Eijk R."/>
            <person name="Schleper C."/>
            <person name="Guy L."/>
            <person name="Ettema T.J."/>
        </authorList>
    </citation>
    <scope>NUCLEOTIDE SEQUENCE</scope>
</reference>
<feature type="domain" description="Methyl-accepting transducer" evidence="3">
    <location>
        <begin position="414"/>
        <end position="622"/>
    </location>
</feature>
<keyword evidence="1" id="KW-0807">Transducer</keyword>
<dbReference type="SMART" id="SM00283">
    <property type="entry name" value="MA"/>
    <property type="match status" value="1"/>
</dbReference>
<dbReference type="GO" id="GO:0016020">
    <property type="term" value="C:membrane"/>
    <property type="evidence" value="ECO:0007669"/>
    <property type="project" value="InterPro"/>
</dbReference>
<protein>
    <recommendedName>
        <fullName evidence="6">Methyl-accepting chemotaxis protein</fullName>
    </recommendedName>
</protein>
<evidence type="ECO:0000259" key="4">
    <source>
        <dbReference type="PROSITE" id="PS50885"/>
    </source>
</evidence>
<dbReference type="CDD" id="cd11386">
    <property type="entry name" value="MCP_signal"/>
    <property type="match status" value="1"/>
</dbReference>
<dbReference type="Gene3D" id="1.10.287.950">
    <property type="entry name" value="Methyl-accepting chemotaxis protein"/>
    <property type="match status" value="1"/>
</dbReference>
<dbReference type="Pfam" id="PF00015">
    <property type="entry name" value="MCPsignal"/>
    <property type="match status" value="1"/>
</dbReference>
<evidence type="ECO:0000259" key="3">
    <source>
        <dbReference type="PROSITE" id="PS50111"/>
    </source>
</evidence>
<proteinExistence type="inferred from homology"/>
<organism evidence="5">
    <name type="scientific">marine sediment metagenome</name>
    <dbReference type="NCBI Taxonomy" id="412755"/>
    <lineage>
        <taxon>unclassified sequences</taxon>
        <taxon>metagenomes</taxon>
        <taxon>ecological metagenomes</taxon>
    </lineage>
</organism>
<dbReference type="PROSITE" id="PS50885">
    <property type="entry name" value="HAMP"/>
    <property type="match status" value="1"/>
</dbReference>
<dbReference type="SMART" id="SM00304">
    <property type="entry name" value="HAMP"/>
    <property type="match status" value="1"/>
</dbReference>
<dbReference type="SUPFAM" id="SSF58104">
    <property type="entry name" value="Methyl-accepting chemotaxis protein (MCP) signaling domain"/>
    <property type="match status" value="1"/>
</dbReference>